<dbReference type="Proteomes" id="UP000305883">
    <property type="component" value="Unassembled WGS sequence"/>
</dbReference>
<comment type="caution">
    <text evidence="2">The sequence shown here is derived from an EMBL/GenBank/DDBJ whole genome shotgun (WGS) entry which is preliminary data.</text>
</comment>
<name>A0A4V4NBF9_9PEZI</name>
<dbReference type="OrthoDB" id="4829187at2759"/>
<accession>A0A4V4NBF9</accession>
<sequence length="137" mass="15302">MSCGHTLRTRLRDCGAGTGCGGERWQPAFINDSYASCHRSQNYTQNRRLHEEEHAAIMADHRRAAADGNEEGMRRLRRAMLEHTRSSRQRNFATSLVREEECGDVRWPGARGDDGRETPNGDGSNIQESRTGSGGQV</sequence>
<dbReference type="EMBL" id="MWPZ01000006">
    <property type="protein sequence ID" value="TIC95903.1"/>
    <property type="molecule type" value="Genomic_DNA"/>
</dbReference>
<dbReference type="AlphaFoldDB" id="A0A4V4NBF9"/>
<feature type="compositionally biased region" description="Polar residues" evidence="1">
    <location>
        <begin position="121"/>
        <end position="131"/>
    </location>
</feature>
<evidence type="ECO:0000256" key="1">
    <source>
        <dbReference type="SAM" id="MobiDB-lite"/>
    </source>
</evidence>
<protein>
    <submittedName>
        <fullName evidence="2">Uncharacterized protein</fullName>
    </submittedName>
</protein>
<gene>
    <name evidence="2" type="ORF">CH35J_008267</name>
</gene>
<proteinExistence type="predicted"/>
<feature type="region of interest" description="Disordered" evidence="1">
    <location>
        <begin position="103"/>
        <end position="137"/>
    </location>
</feature>
<reference evidence="2 3" key="1">
    <citation type="journal article" date="2019" name="Genome Biol. Evol.">
        <title>Genomic Plasticity Mediated by Transposable Elements in the Plant Pathogenic Fungus Colletotrichum higginsianum.</title>
        <authorList>
            <person name="Tsushima A."/>
            <person name="Gan P."/>
            <person name="Kumakura N."/>
            <person name="Narusaka M."/>
            <person name="Takano Y."/>
            <person name="Narusaka Y."/>
            <person name="Shirasu K."/>
        </authorList>
    </citation>
    <scope>NUCLEOTIDE SEQUENCE [LARGE SCALE GENOMIC DNA]</scope>
    <source>
        <strain evidence="2 3">MAFF305635-RFP</strain>
    </source>
</reference>
<evidence type="ECO:0000313" key="3">
    <source>
        <dbReference type="Proteomes" id="UP000305883"/>
    </source>
</evidence>
<organism evidence="2 3">
    <name type="scientific">Colletotrichum higginsianum</name>
    <dbReference type="NCBI Taxonomy" id="80884"/>
    <lineage>
        <taxon>Eukaryota</taxon>
        <taxon>Fungi</taxon>
        <taxon>Dikarya</taxon>
        <taxon>Ascomycota</taxon>
        <taxon>Pezizomycotina</taxon>
        <taxon>Sordariomycetes</taxon>
        <taxon>Hypocreomycetidae</taxon>
        <taxon>Glomerellales</taxon>
        <taxon>Glomerellaceae</taxon>
        <taxon>Colletotrichum</taxon>
        <taxon>Colletotrichum destructivum species complex</taxon>
    </lineage>
</organism>
<evidence type="ECO:0000313" key="2">
    <source>
        <dbReference type="EMBL" id="TIC95903.1"/>
    </source>
</evidence>